<keyword evidence="2" id="KW-1185">Reference proteome</keyword>
<dbReference type="RefSeq" id="WP_094691099.1">
    <property type="nucleotide sequence ID" value="NZ_MWWQ01000006.1"/>
</dbReference>
<dbReference type="Proteomes" id="UP000216454">
    <property type="component" value="Unassembled WGS sequence"/>
</dbReference>
<gene>
    <name evidence="1" type="ORF">PSSU_0768</name>
</gene>
<sequence>MSNRVFILLTEGENDQCIADAFDECLSPRFQGVPEHGDITVEKVRIGADVRYMSVKAILGRIRTLIRDETARMHEFAVRDIIAVAQLTDLDGAYIPDSHVTEGDGLAYLADRIETDHPESIVERNRHKRNNMEALCRQTSIKLTGGRQVPYRLFYNSRNLEHAMHGETGDLKPEDKRDLSLHLTEQADDDPAWFKDLVTSEPVLHGLHDYAASWQWAQQGTNSLARGSNIGLLPQEFGLEWGV</sequence>
<comment type="caution">
    <text evidence="1">The sequence shown here is derived from an EMBL/GenBank/DDBJ whole genome shotgun (WGS) entry which is preliminary data.</text>
</comment>
<evidence type="ECO:0000313" key="1">
    <source>
        <dbReference type="EMBL" id="OZG51985.1"/>
    </source>
</evidence>
<evidence type="ECO:0000313" key="2">
    <source>
        <dbReference type="Proteomes" id="UP000216454"/>
    </source>
</evidence>
<reference evidence="1 2" key="1">
    <citation type="journal article" date="2017" name="BMC Genomics">
        <title>Comparative genomic and phylogenomic analyses of the Bifidobacteriaceae family.</title>
        <authorList>
            <person name="Lugli G.A."/>
            <person name="Milani C."/>
            <person name="Turroni F."/>
            <person name="Duranti S."/>
            <person name="Mancabelli L."/>
            <person name="Mangifesta M."/>
            <person name="Ferrario C."/>
            <person name="Modesto M."/>
            <person name="Mattarelli P."/>
            <person name="Jiri K."/>
            <person name="van Sinderen D."/>
            <person name="Ventura M."/>
        </authorList>
    </citation>
    <scope>NUCLEOTIDE SEQUENCE [LARGE SCALE GENOMIC DNA]</scope>
    <source>
        <strain evidence="1 2">DSM 24744</strain>
    </source>
</reference>
<accession>A0A261EYS0</accession>
<organism evidence="1 2">
    <name type="scientific">Pseudoscardovia suis</name>
    <dbReference type="NCBI Taxonomy" id="987063"/>
    <lineage>
        <taxon>Bacteria</taxon>
        <taxon>Bacillati</taxon>
        <taxon>Actinomycetota</taxon>
        <taxon>Actinomycetes</taxon>
        <taxon>Bifidobacteriales</taxon>
        <taxon>Bifidobacteriaceae</taxon>
        <taxon>Pseudoscardovia</taxon>
    </lineage>
</organism>
<name>A0A261EYS0_9BIFI</name>
<dbReference type="AlphaFoldDB" id="A0A261EYS0"/>
<protein>
    <submittedName>
        <fullName evidence="1">Uncharacterized protein</fullName>
    </submittedName>
</protein>
<proteinExistence type="predicted"/>
<dbReference type="OrthoDB" id="2110614at2"/>
<dbReference type="EMBL" id="MWWQ01000006">
    <property type="protein sequence ID" value="OZG51985.1"/>
    <property type="molecule type" value="Genomic_DNA"/>
</dbReference>